<evidence type="ECO:0000313" key="2">
    <source>
        <dbReference type="WBParaSite" id="Minc3s03095g32756"/>
    </source>
</evidence>
<sequence>MLVLDVKVIEIVVVGVVGVAVNYLKGKKKNIVVDYLCYLYKNQSKLFEVQMKANFDNKEFGRLDVYELKHLELLSRHQQIYYKPISDPTILL</sequence>
<dbReference type="Proteomes" id="UP000887563">
    <property type="component" value="Unplaced"/>
</dbReference>
<protein>
    <submittedName>
        <fullName evidence="2">Uncharacterized protein</fullName>
    </submittedName>
</protein>
<dbReference type="WBParaSite" id="Minc3s03095g32756">
    <property type="protein sequence ID" value="Minc3s03095g32756"/>
    <property type="gene ID" value="Minc3s03095g32756"/>
</dbReference>
<keyword evidence="1" id="KW-1185">Reference proteome</keyword>
<name>A0A914N0P2_MELIC</name>
<organism evidence="1 2">
    <name type="scientific">Meloidogyne incognita</name>
    <name type="common">Southern root-knot nematode worm</name>
    <name type="synonym">Oxyuris incognita</name>
    <dbReference type="NCBI Taxonomy" id="6306"/>
    <lineage>
        <taxon>Eukaryota</taxon>
        <taxon>Metazoa</taxon>
        <taxon>Ecdysozoa</taxon>
        <taxon>Nematoda</taxon>
        <taxon>Chromadorea</taxon>
        <taxon>Rhabditida</taxon>
        <taxon>Tylenchina</taxon>
        <taxon>Tylenchomorpha</taxon>
        <taxon>Tylenchoidea</taxon>
        <taxon>Meloidogynidae</taxon>
        <taxon>Meloidogyninae</taxon>
        <taxon>Meloidogyne</taxon>
        <taxon>Meloidogyne incognita group</taxon>
    </lineage>
</organism>
<reference evidence="2" key="1">
    <citation type="submission" date="2022-11" db="UniProtKB">
        <authorList>
            <consortium name="WormBaseParasite"/>
        </authorList>
    </citation>
    <scope>IDENTIFICATION</scope>
</reference>
<accession>A0A914N0P2</accession>
<evidence type="ECO:0000313" key="1">
    <source>
        <dbReference type="Proteomes" id="UP000887563"/>
    </source>
</evidence>
<dbReference type="AlphaFoldDB" id="A0A914N0P2"/>
<proteinExistence type="predicted"/>